<feature type="compositionally biased region" description="Polar residues" evidence="3">
    <location>
        <begin position="1"/>
        <end position="12"/>
    </location>
</feature>
<name>A0A139A3J0_GONPJ</name>
<keyword evidence="6" id="KW-1185">Reference proteome</keyword>
<dbReference type="Proteomes" id="UP000070544">
    <property type="component" value="Unassembled WGS sequence"/>
</dbReference>
<proteinExistence type="predicted"/>
<evidence type="ECO:0000259" key="4">
    <source>
        <dbReference type="PROSITE" id="PS50222"/>
    </source>
</evidence>
<feature type="compositionally biased region" description="Basic and acidic residues" evidence="3">
    <location>
        <begin position="973"/>
        <end position="992"/>
    </location>
</feature>
<feature type="region of interest" description="Disordered" evidence="3">
    <location>
        <begin position="914"/>
        <end position="1002"/>
    </location>
</feature>
<feature type="region of interest" description="Disordered" evidence="3">
    <location>
        <begin position="1"/>
        <end position="125"/>
    </location>
</feature>
<dbReference type="GO" id="GO:0005509">
    <property type="term" value="F:calcium ion binding"/>
    <property type="evidence" value="ECO:0007669"/>
    <property type="project" value="InterPro"/>
</dbReference>
<dbReference type="AlphaFoldDB" id="A0A139A3J0"/>
<evidence type="ECO:0000313" key="6">
    <source>
        <dbReference type="Proteomes" id="UP000070544"/>
    </source>
</evidence>
<keyword evidence="2" id="KW-0106">Calcium</keyword>
<dbReference type="Gene3D" id="1.10.238.230">
    <property type="match status" value="1"/>
</dbReference>
<dbReference type="Gene3D" id="1.10.238.220">
    <property type="match status" value="1"/>
</dbReference>
<dbReference type="InterPro" id="IPR018247">
    <property type="entry name" value="EF_Hand_1_Ca_BS"/>
</dbReference>
<feature type="compositionally biased region" description="Low complexity" evidence="3">
    <location>
        <begin position="43"/>
        <end position="70"/>
    </location>
</feature>
<accession>A0A139A3J0</accession>
<dbReference type="SUPFAM" id="SSF47473">
    <property type="entry name" value="EF-hand"/>
    <property type="match status" value="1"/>
</dbReference>
<dbReference type="InterPro" id="IPR002048">
    <property type="entry name" value="EF_hand_dom"/>
</dbReference>
<dbReference type="PROSITE" id="PS50222">
    <property type="entry name" value="EF_HAND_2"/>
    <property type="match status" value="1"/>
</dbReference>
<dbReference type="GO" id="GO:0019888">
    <property type="term" value="F:protein phosphatase regulator activity"/>
    <property type="evidence" value="ECO:0007669"/>
    <property type="project" value="TreeGrafter"/>
</dbReference>
<feature type="compositionally biased region" description="Polar residues" evidence="3">
    <location>
        <begin position="246"/>
        <end position="266"/>
    </location>
</feature>
<gene>
    <name evidence="5" type="ORF">M427DRAFT_60803</name>
</gene>
<dbReference type="Pfam" id="PF17958">
    <property type="entry name" value="EF-hand_13"/>
    <property type="match status" value="1"/>
</dbReference>
<evidence type="ECO:0000256" key="1">
    <source>
        <dbReference type="ARBA" id="ARBA00022723"/>
    </source>
</evidence>
<dbReference type="GO" id="GO:0000159">
    <property type="term" value="C:protein phosphatase type 2A complex"/>
    <property type="evidence" value="ECO:0007669"/>
    <property type="project" value="TreeGrafter"/>
</dbReference>
<evidence type="ECO:0000313" key="5">
    <source>
        <dbReference type="EMBL" id="KXS11229.1"/>
    </source>
</evidence>
<dbReference type="PANTHER" id="PTHR14095:SF0">
    <property type="entry name" value="MIP22305P"/>
    <property type="match status" value="1"/>
</dbReference>
<feature type="compositionally biased region" description="Gly residues" evidence="3">
    <location>
        <begin position="926"/>
        <end position="939"/>
    </location>
</feature>
<dbReference type="InterPro" id="IPR041534">
    <property type="entry name" value="EF-hand_13"/>
</dbReference>
<protein>
    <recommendedName>
        <fullName evidence="4">EF-hand domain-containing protein</fullName>
    </recommendedName>
</protein>
<sequence>MNSAVDVSTLNRVTRDPRESRDPTNARELHPDTASSPVPQIHLKLSPGLSSSSSPSLASSQPPSRTTSPPLVGRSPGHLTPQVHGTPPRGTTGDTISMSPPRSPMQGARISMAQSRSPVPTSPVLEARMPSPLLYLALAQPQPELPSSAASPSRLRLTSPGNSPRPSPGVSPTTARRLIDPITPNNSGGTSYLLREHAPIDMVAKSTPTSPFAAFEGTPMQMPGSPPHQKSYLSLGASESMHIDTKATSPRSFRPLQRTSDVSESGSLPERDPDSPTIGNPPDNGVGRVNLTSLGLALGRTTELDMGLGIGRAESLGTPMWDPAREGKNRGSASPPLLQGVIVQSESSIGGAGSRAALISESFEKKDSAVNLSPHVPRFHFPPGTSPLQSDERSRLHTDVSACIEKTFRVPGMLGSERRASKEADLAPLARIMGLPRYMAGALMRFATWAENGTGSPGDKDGVGRKGALRMWELCLPYAHDSAMLSFYLLGSIPTGTASQASRSNATRALRFPSHILPHNLDLVVQDVVRAHPGLEFLANMPIFQARYVDTVVARVWYGKGRGGDERMTLSDWRKSGFLDVLRNLEQEEDVNSTRDPFSYKHFYVIYCRFWELDTDHDMVISGSQLASYDGCRITRRVMRRVVEGYGRRGAPKTAPAGSTPLAETRKVPRAWFTGWKKGDAEASEAIAEDLAAAEGEEGNESEDTWEEAKFEYRDFVWFILSVEDKNTPPAIEYWFRCLDTDGDGMLSLHELKYFYDEQRERMYSGFATFCNEVWSFPDFVCNLLDLAQVSPHRPYLTLADLKRCRNAGLLFNFLFDWRRYDVHVHRMEPSFREQDEVWIAEKKGGAGRVKLIGWDKFAERTYELLAYEEQQQQSAAAAAAAIAAQKAKRQAAQARSVRNGAASAARKVLFDVEGRGARSTRGTSSGNGGHRNGGGGNFNGRYIGSSDSDEDDELESVQVADVGNDEEMIEASDDRMDNSKKKEQSRVEQTNHKGQTSRGSK</sequence>
<feature type="region of interest" description="Disordered" evidence="3">
    <location>
        <begin position="241"/>
        <end position="287"/>
    </location>
</feature>
<dbReference type="EMBL" id="KQ965804">
    <property type="protein sequence ID" value="KXS11229.1"/>
    <property type="molecule type" value="Genomic_DNA"/>
</dbReference>
<dbReference type="STRING" id="1344416.A0A139A3J0"/>
<organism evidence="5 6">
    <name type="scientific">Gonapodya prolifera (strain JEL478)</name>
    <name type="common">Monoblepharis prolifera</name>
    <dbReference type="NCBI Taxonomy" id="1344416"/>
    <lineage>
        <taxon>Eukaryota</taxon>
        <taxon>Fungi</taxon>
        <taxon>Fungi incertae sedis</taxon>
        <taxon>Chytridiomycota</taxon>
        <taxon>Chytridiomycota incertae sedis</taxon>
        <taxon>Monoblepharidomycetes</taxon>
        <taxon>Monoblepharidales</taxon>
        <taxon>Gonapodyaceae</taxon>
        <taxon>Gonapodya</taxon>
    </lineage>
</organism>
<evidence type="ECO:0000256" key="2">
    <source>
        <dbReference type="ARBA" id="ARBA00022837"/>
    </source>
</evidence>
<feature type="region of interest" description="Disordered" evidence="3">
    <location>
        <begin position="142"/>
        <end position="189"/>
    </location>
</feature>
<feature type="compositionally biased region" description="Basic and acidic residues" evidence="3">
    <location>
        <begin position="13"/>
        <end position="31"/>
    </location>
</feature>
<keyword evidence="1" id="KW-0479">Metal-binding</keyword>
<feature type="domain" description="EF-hand" evidence="4">
    <location>
        <begin position="727"/>
        <end position="762"/>
    </location>
</feature>
<feature type="compositionally biased region" description="Polar residues" evidence="3">
    <location>
        <begin position="993"/>
        <end position="1002"/>
    </location>
</feature>
<dbReference type="Gene3D" id="1.10.238.10">
    <property type="entry name" value="EF-hand"/>
    <property type="match status" value="1"/>
</dbReference>
<dbReference type="InterPro" id="IPR011992">
    <property type="entry name" value="EF-hand-dom_pair"/>
</dbReference>
<dbReference type="PROSITE" id="PS00018">
    <property type="entry name" value="EF_HAND_1"/>
    <property type="match status" value="1"/>
</dbReference>
<dbReference type="OrthoDB" id="5586at2759"/>
<reference evidence="5 6" key="1">
    <citation type="journal article" date="2015" name="Genome Biol. Evol.">
        <title>Phylogenomic analyses indicate that early fungi evolved digesting cell walls of algal ancestors of land plants.</title>
        <authorList>
            <person name="Chang Y."/>
            <person name="Wang S."/>
            <person name="Sekimoto S."/>
            <person name="Aerts A.L."/>
            <person name="Choi C."/>
            <person name="Clum A."/>
            <person name="LaButti K.M."/>
            <person name="Lindquist E.A."/>
            <person name="Yee Ngan C."/>
            <person name="Ohm R.A."/>
            <person name="Salamov A.A."/>
            <person name="Grigoriev I.V."/>
            <person name="Spatafora J.W."/>
            <person name="Berbee M.L."/>
        </authorList>
    </citation>
    <scope>NUCLEOTIDE SEQUENCE [LARGE SCALE GENOMIC DNA]</scope>
    <source>
        <strain evidence="5 6">JEL478</strain>
    </source>
</reference>
<evidence type="ECO:0000256" key="3">
    <source>
        <dbReference type="SAM" id="MobiDB-lite"/>
    </source>
</evidence>
<dbReference type="PANTHER" id="PTHR14095">
    <property type="entry name" value="PHOSPHATASE 2A REGULATORY SUBUNIT-RELATED"/>
    <property type="match status" value="1"/>
</dbReference>